<keyword evidence="5" id="KW-0333">Golgi apparatus</keyword>
<keyword evidence="9" id="KW-1185">Reference proteome</keyword>
<evidence type="ECO:0000256" key="3">
    <source>
        <dbReference type="ARBA" id="ARBA00022692"/>
    </source>
</evidence>
<proteinExistence type="predicted"/>
<keyword evidence="3" id="KW-0812">Transmembrane</keyword>
<dbReference type="OrthoDB" id="288532at2"/>
<evidence type="ECO:0000256" key="7">
    <source>
        <dbReference type="ARBA" id="ARBA00023180"/>
    </source>
</evidence>
<dbReference type="Gene3D" id="3.40.50.300">
    <property type="entry name" value="P-loop containing nucleotide triphosphate hydrolases"/>
    <property type="match status" value="1"/>
</dbReference>
<sequence>MIISHNYKFIFIHIPKCAGTSIRNCLLELDPEAVSYWGNAWALDQDCHVDAAHQPIENLVKNRDLLRMFRKYFVFAFVRNPYERFLSSLAEFGRERSDPLNLSDILELLPSLTPNAFLKNVRYIHFCPMHYFTHIGNKRWVDQIYDFANLEAGLLRFSQTIGISPDKILPLPSLNISKNVRQPSVDVLTNKVIAAVNNIYHQDFELFGYSSIETVNRTQSFNQTSPFAEIRATPEQFGIIAPLLSKMKELDEERRNLLKEQRYLFTLLRHIDNHIVFGKLLRFWRRYVNQSFPALPTRDSSNTTK</sequence>
<dbReference type="STRING" id="1121416.SAMN02745220_01198"/>
<evidence type="ECO:0000256" key="4">
    <source>
        <dbReference type="ARBA" id="ARBA00022989"/>
    </source>
</evidence>
<reference evidence="8 9" key="1">
    <citation type="submission" date="2016-12" db="EMBL/GenBank/DDBJ databases">
        <authorList>
            <person name="Song W.-J."/>
            <person name="Kurnit D.M."/>
        </authorList>
    </citation>
    <scope>NUCLEOTIDE SEQUENCE [LARGE SCALE GENOMIC DNA]</scope>
    <source>
        <strain evidence="8 9">DSM 18488</strain>
    </source>
</reference>
<dbReference type="RefSeq" id="WP_073612539.1">
    <property type="nucleotide sequence ID" value="NZ_FRFE01000004.1"/>
</dbReference>
<evidence type="ECO:0000313" key="9">
    <source>
        <dbReference type="Proteomes" id="UP000184603"/>
    </source>
</evidence>
<dbReference type="InterPro" id="IPR018011">
    <property type="entry name" value="Carb_sulfotrans_8-10"/>
</dbReference>
<dbReference type="InterPro" id="IPR027417">
    <property type="entry name" value="P-loop_NTPase"/>
</dbReference>
<dbReference type="EMBL" id="FRFE01000004">
    <property type="protein sequence ID" value="SHO45753.1"/>
    <property type="molecule type" value="Genomic_DNA"/>
</dbReference>
<name>A0A1M7Y1P6_9BACT</name>
<comment type="subcellular location">
    <subcellularLocation>
        <location evidence="1">Golgi apparatus membrane</location>
        <topology evidence="1">Single-pass type II membrane protein</topology>
    </subcellularLocation>
</comment>
<dbReference type="GO" id="GO:0008146">
    <property type="term" value="F:sulfotransferase activity"/>
    <property type="evidence" value="ECO:0007669"/>
    <property type="project" value="InterPro"/>
</dbReference>
<evidence type="ECO:0000256" key="5">
    <source>
        <dbReference type="ARBA" id="ARBA00023034"/>
    </source>
</evidence>
<evidence type="ECO:0000256" key="2">
    <source>
        <dbReference type="ARBA" id="ARBA00022679"/>
    </source>
</evidence>
<evidence type="ECO:0000256" key="6">
    <source>
        <dbReference type="ARBA" id="ARBA00023136"/>
    </source>
</evidence>
<keyword evidence="6" id="KW-0472">Membrane</keyword>
<keyword evidence="2 8" id="KW-0808">Transferase</keyword>
<dbReference type="GO" id="GO:0016020">
    <property type="term" value="C:membrane"/>
    <property type="evidence" value="ECO:0007669"/>
    <property type="project" value="InterPro"/>
</dbReference>
<dbReference type="InterPro" id="IPR005331">
    <property type="entry name" value="Sulfotransferase"/>
</dbReference>
<organism evidence="8 9">
    <name type="scientific">Desulfopila aestuarii DSM 18488</name>
    <dbReference type="NCBI Taxonomy" id="1121416"/>
    <lineage>
        <taxon>Bacteria</taxon>
        <taxon>Pseudomonadati</taxon>
        <taxon>Thermodesulfobacteriota</taxon>
        <taxon>Desulfobulbia</taxon>
        <taxon>Desulfobulbales</taxon>
        <taxon>Desulfocapsaceae</taxon>
        <taxon>Desulfopila</taxon>
    </lineage>
</organism>
<dbReference type="SUPFAM" id="SSF52540">
    <property type="entry name" value="P-loop containing nucleoside triphosphate hydrolases"/>
    <property type="match status" value="1"/>
</dbReference>
<dbReference type="Pfam" id="PF03567">
    <property type="entry name" value="Sulfotransfer_2"/>
    <property type="match status" value="1"/>
</dbReference>
<dbReference type="GO" id="GO:0016051">
    <property type="term" value="P:carbohydrate biosynthetic process"/>
    <property type="evidence" value="ECO:0007669"/>
    <property type="project" value="InterPro"/>
</dbReference>
<gene>
    <name evidence="8" type="ORF">SAMN02745220_01198</name>
</gene>
<dbReference type="PANTHER" id="PTHR12137">
    <property type="entry name" value="CARBOHYDRATE SULFOTRANSFERASE"/>
    <property type="match status" value="1"/>
</dbReference>
<protein>
    <submittedName>
        <fullName evidence="8">Sulfotransferase family protein</fullName>
    </submittedName>
</protein>
<dbReference type="Proteomes" id="UP000184603">
    <property type="component" value="Unassembled WGS sequence"/>
</dbReference>
<evidence type="ECO:0000256" key="1">
    <source>
        <dbReference type="ARBA" id="ARBA00004323"/>
    </source>
</evidence>
<evidence type="ECO:0000313" key="8">
    <source>
        <dbReference type="EMBL" id="SHO45753.1"/>
    </source>
</evidence>
<keyword evidence="7" id="KW-0325">Glycoprotein</keyword>
<accession>A0A1M7Y1P6</accession>
<dbReference type="AlphaFoldDB" id="A0A1M7Y1P6"/>
<dbReference type="PANTHER" id="PTHR12137:SF54">
    <property type="entry name" value="CARBOHYDRATE SULFOTRANSFERASE"/>
    <property type="match status" value="1"/>
</dbReference>
<keyword evidence="4" id="KW-1133">Transmembrane helix</keyword>